<feature type="binding site" evidence="18">
    <location>
        <begin position="8"/>
        <end position="11"/>
    </location>
    <ligand>
        <name>UDP-N-acetyl-alpha-D-glucosamine</name>
        <dbReference type="ChEBI" id="CHEBI:57705"/>
    </ligand>
</feature>
<evidence type="ECO:0000256" key="2">
    <source>
        <dbReference type="ARBA" id="ARBA00007707"/>
    </source>
</evidence>
<evidence type="ECO:0000256" key="11">
    <source>
        <dbReference type="ARBA" id="ARBA00022984"/>
    </source>
</evidence>
<comment type="caution">
    <text evidence="20">The sequence shown here is derived from an EMBL/GenBank/DDBJ whole genome shotgun (WGS) entry which is preliminary data.</text>
</comment>
<feature type="binding site" evidence="18">
    <location>
        <position position="102"/>
    </location>
    <ligand>
        <name>Mg(2+)</name>
        <dbReference type="ChEBI" id="CHEBI:18420"/>
    </ligand>
</feature>
<feature type="binding site" evidence="18">
    <location>
        <position position="438"/>
    </location>
    <ligand>
        <name>acetyl-CoA</name>
        <dbReference type="ChEBI" id="CHEBI:57288"/>
    </ligand>
</feature>
<dbReference type="Gene3D" id="3.90.550.10">
    <property type="entry name" value="Spore Coat Polysaccharide Biosynthesis Protein SpsA, Chain A"/>
    <property type="match status" value="1"/>
</dbReference>
<evidence type="ECO:0000256" key="7">
    <source>
        <dbReference type="ARBA" id="ARBA00022723"/>
    </source>
</evidence>
<dbReference type="CDD" id="cd02540">
    <property type="entry name" value="GT2_GlmU_N_bac"/>
    <property type="match status" value="1"/>
</dbReference>
<feature type="binding site" evidence="18">
    <location>
        <position position="421"/>
    </location>
    <ligand>
        <name>acetyl-CoA</name>
        <dbReference type="ChEBI" id="CHEBI:57288"/>
    </ligand>
</feature>
<evidence type="ECO:0000256" key="10">
    <source>
        <dbReference type="ARBA" id="ARBA00022960"/>
    </source>
</evidence>
<evidence type="ECO:0000256" key="18">
    <source>
        <dbReference type="HAMAP-Rule" id="MF_01631"/>
    </source>
</evidence>
<keyword evidence="8 18" id="KW-0677">Repeat</keyword>
<feature type="binding site" evidence="18">
    <location>
        <position position="331"/>
    </location>
    <ligand>
        <name>UDP-N-acetyl-alpha-D-glucosamine</name>
        <dbReference type="ChEBI" id="CHEBI:57705"/>
    </ligand>
</feature>
<keyword evidence="14 18" id="KW-0961">Cell wall biogenesis/degradation</keyword>
<evidence type="ECO:0000256" key="14">
    <source>
        <dbReference type="ARBA" id="ARBA00023316"/>
    </source>
</evidence>
<dbReference type="RefSeq" id="WP_027850559.1">
    <property type="nucleotide sequence ID" value="NZ_BSOR01000039.1"/>
</dbReference>
<evidence type="ECO:0000256" key="15">
    <source>
        <dbReference type="ARBA" id="ARBA00048247"/>
    </source>
</evidence>
<dbReference type="SUPFAM" id="SSF51161">
    <property type="entry name" value="Trimeric LpxA-like enzymes"/>
    <property type="match status" value="1"/>
</dbReference>
<keyword evidence="6 18" id="KW-0548">Nucleotidyltransferase</keyword>
<evidence type="ECO:0000256" key="16">
    <source>
        <dbReference type="ARBA" id="ARBA00048493"/>
    </source>
</evidence>
<feature type="domain" description="MobA-like NTP transferase" evidence="19">
    <location>
        <begin position="5"/>
        <end position="122"/>
    </location>
</feature>
<accession>A0ABQ6A0E2</accession>
<dbReference type="Pfam" id="PF12804">
    <property type="entry name" value="NTP_transf_3"/>
    <property type="match status" value="1"/>
</dbReference>
<name>A0ABQ6A0E2_9GAMM</name>
<feature type="binding site" evidence="18">
    <location>
        <begin position="100"/>
        <end position="102"/>
    </location>
    <ligand>
        <name>UDP-N-acetyl-alpha-D-glucosamine</name>
        <dbReference type="ChEBI" id="CHEBI:57705"/>
    </ligand>
</feature>
<feature type="region of interest" description="N-acetyltransferase" evidence="18">
    <location>
        <begin position="249"/>
        <end position="453"/>
    </location>
</feature>
<dbReference type="PANTHER" id="PTHR43584">
    <property type="entry name" value="NUCLEOTIDYL TRANSFERASE"/>
    <property type="match status" value="1"/>
</dbReference>
<dbReference type="SUPFAM" id="SSF53448">
    <property type="entry name" value="Nucleotide-diphospho-sugar transferases"/>
    <property type="match status" value="1"/>
</dbReference>
<gene>
    <name evidence="18 20" type="primary">glmU</name>
    <name evidence="20" type="ORF">GCM10007878_22660</name>
</gene>
<reference evidence="21" key="1">
    <citation type="journal article" date="2019" name="Int. J. Syst. Evol. Microbiol.">
        <title>The Global Catalogue of Microorganisms (GCM) 10K type strain sequencing project: providing services to taxonomists for standard genome sequencing and annotation.</title>
        <authorList>
            <consortium name="The Broad Institute Genomics Platform"/>
            <consortium name="The Broad Institute Genome Sequencing Center for Infectious Disease"/>
            <person name="Wu L."/>
            <person name="Ma J."/>
        </authorList>
    </citation>
    <scope>NUCLEOTIDE SEQUENCE [LARGE SCALE GENOMIC DNA]</scope>
    <source>
        <strain evidence="21">NBRC 100033</strain>
    </source>
</reference>
<evidence type="ECO:0000256" key="17">
    <source>
        <dbReference type="ARBA" id="ARBA00049628"/>
    </source>
</evidence>
<evidence type="ECO:0000313" key="20">
    <source>
        <dbReference type="EMBL" id="GLR64828.1"/>
    </source>
</evidence>
<dbReference type="InterPro" id="IPR050065">
    <property type="entry name" value="GlmU-like"/>
</dbReference>
<comment type="similarity">
    <text evidence="2 18">In the C-terminal section; belongs to the transferase hexapeptide repeat family.</text>
</comment>
<comment type="pathway">
    <text evidence="18">Bacterial outer membrane biogenesis; LPS lipid A biosynthesis.</text>
</comment>
<comment type="cofactor">
    <cofactor evidence="18">
        <name>Mg(2+)</name>
        <dbReference type="ChEBI" id="CHEBI:18420"/>
    </cofactor>
    <text evidence="18">Binds 1 Mg(2+) ion per subunit.</text>
</comment>
<evidence type="ECO:0000256" key="13">
    <source>
        <dbReference type="ARBA" id="ARBA00023315"/>
    </source>
</evidence>
<feature type="binding site" evidence="18">
    <location>
        <position position="73"/>
    </location>
    <ligand>
        <name>UDP-N-acetyl-alpha-D-glucosamine</name>
        <dbReference type="ChEBI" id="CHEBI:57705"/>
    </ligand>
</feature>
<dbReference type="EMBL" id="BSOR01000039">
    <property type="protein sequence ID" value="GLR64828.1"/>
    <property type="molecule type" value="Genomic_DNA"/>
</dbReference>
<comment type="pathway">
    <text evidence="18">Nucleotide-sugar biosynthesis; UDP-N-acetyl-alpha-D-glucosamine biosynthesis; UDP-N-acetyl-alpha-D-glucosamine from N-acetyl-alpha-D-glucosamine 1-phosphate: step 1/1.</text>
</comment>
<comment type="pathway">
    <text evidence="18">Nucleotide-sugar biosynthesis; UDP-N-acetyl-alpha-D-glucosamine biosynthesis; N-acetyl-alpha-D-glucosamine 1-phosphate from alpha-D-glucosamine 6-phosphate (route II): step 2/2.</text>
</comment>
<evidence type="ECO:0000259" key="19">
    <source>
        <dbReference type="Pfam" id="PF12804"/>
    </source>
</evidence>
<feature type="binding site" evidence="18">
    <location>
        <position position="22"/>
    </location>
    <ligand>
        <name>UDP-N-acetyl-alpha-D-glucosamine</name>
        <dbReference type="ChEBI" id="CHEBI:57705"/>
    </ligand>
</feature>
<feature type="binding site" evidence="18">
    <location>
        <position position="375"/>
    </location>
    <ligand>
        <name>UDP-N-acetyl-alpha-D-glucosamine</name>
        <dbReference type="ChEBI" id="CHEBI:57705"/>
    </ligand>
</feature>
<protein>
    <recommendedName>
        <fullName evidence="18">Bifunctional protein GlmU</fullName>
    </recommendedName>
    <domain>
        <recommendedName>
            <fullName evidence="18">UDP-N-acetylglucosamine pyrophosphorylase</fullName>
            <ecNumber evidence="18">2.7.7.23</ecNumber>
        </recommendedName>
        <alternativeName>
            <fullName evidence="18">N-acetylglucosamine-1-phosphate uridyltransferase</fullName>
        </alternativeName>
    </domain>
    <domain>
        <recommendedName>
            <fullName evidence="18">Glucosamine-1-phosphate N-acetyltransferase</fullName>
            <ecNumber evidence="18">2.3.1.157</ecNumber>
        </recommendedName>
    </domain>
</protein>
<dbReference type="InterPro" id="IPR029044">
    <property type="entry name" value="Nucleotide-diphossugar_trans"/>
</dbReference>
<dbReference type="Gene3D" id="2.160.10.10">
    <property type="entry name" value="Hexapeptide repeat proteins"/>
    <property type="match status" value="1"/>
</dbReference>
<feature type="region of interest" description="Pyrophosphorylase" evidence="18">
    <location>
        <begin position="1"/>
        <end position="227"/>
    </location>
</feature>
<evidence type="ECO:0000313" key="21">
    <source>
        <dbReference type="Proteomes" id="UP001156682"/>
    </source>
</evidence>
<proteinExistence type="inferred from homology"/>
<dbReference type="InterPro" id="IPR005882">
    <property type="entry name" value="Bifunctional_GlmU"/>
</dbReference>
<keyword evidence="4 18" id="KW-0963">Cytoplasm</keyword>
<dbReference type="InterPro" id="IPR001451">
    <property type="entry name" value="Hexapep"/>
</dbReference>
<feature type="binding site" evidence="18">
    <location>
        <position position="152"/>
    </location>
    <ligand>
        <name>UDP-N-acetyl-alpha-D-glucosamine</name>
        <dbReference type="ChEBI" id="CHEBI:57705"/>
    </ligand>
</feature>
<sequence length="453" mass="48079">MSLEVVILAAGQGTRMRSSLPKVLHPIAGKPMVSHVVTSVRSLKASSIYLVVGHGADKVRDALAADDVAFVEQLEQLGTGHAVTQALPKLSENSQVLILYGDVPLIKAATLEKLLTHATETSLGLLTVKLDNPSGYGRIIRDEQQKVAAIVEQKDANEQELAVQEINTGILAVTSQQLNRWLPKLSNANAQGEYYLTDIIAMAYQEGTLIETVQPSSIAEVEGVNNRLQLAELERVYQLEQADNLMTAGVSLADPARIDVRGELSTARDVFIDVGCVFEGQVELAEGVEIGPYCVLKNARLGPGVKLAAFTHLEDVTLDGDNQVGPFARLRPGTHLEAGAKIGNFVETKKTYVANGAKINHLSYIGDAEVGANANIGAGTITCNYDGVNKHSTKIGSGAFIGSNSSLVAPVEVGAGATVGAGSTITRNVDDHALAVTRAKQLQKANWPKPVKK</sequence>
<evidence type="ECO:0000256" key="5">
    <source>
        <dbReference type="ARBA" id="ARBA00022679"/>
    </source>
</evidence>
<keyword evidence="12 18" id="KW-0511">Multifunctional enzyme</keyword>
<feature type="binding site" evidence="18">
    <location>
        <begin position="78"/>
        <end position="79"/>
    </location>
    <ligand>
        <name>UDP-N-acetyl-alpha-D-glucosamine</name>
        <dbReference type="ChEBI" id="CHEBI:57705"/>
    </ligand>
</feature>
<feature type="binding site" evidence="18">
    <location>
        <position position="137"/>
    </location>
    <ligand>
        <name>UDP-N-acetyl-alpha-D-glucosamine</name>
        <dbReference type="ChEBI" id="CHEBI:57705"/>
    </ligand>
</feature>
<keyword evidence="10 18" id="KW-0133">Cell shape</keyword>
<organism evidence="20 21">
    <name type="scientific">Marinospirillum insulare</name>
    <dbReference type="NCBI Taxonomy" id="217169"/>
    <lineage>
        <taxon>Bacteria</taxon>
        <taxon>Pseudomonadati</taxon>
        <taxon>Pseudomonadota</taxon>
        <taxon>Gammaproteobacteria</taxon>
        <taxon>Oceanospirillales</taxon>
        <taxon>Oceanospirillaceae</taxon>
        <taxon>Marinospirillum</taxon>
    </lineage>
</organism>
<keyword evidence="11 18" id="KW-0573">Peptidoglycan synthesis</keyword>
<feature type="binding site" evidence="18">
    <location>
        <position position="225"/>
    </location>
    <ligand>
        <name>UDP-N-acetyl-alpha-D-glucosamine</name>
        <dbReference type="ChEBI" id="CHEBI:57705"/>
    </ligand>
</feature>
<evidence type="ECO:0000256" key="4">
    <source>
        <dbReference type="ARBA" id="ARBA00022490"/>
    </source>
</evidence>
<evidence type="ECO:0000256" key="6">
    <source>
        <dbReference type="ARBA" id="ARBA00022695"/>
    </source>
</evidence>
<evidence type="ECO:0000256" key="8">
    <source>
        <dbReference type="ARBA" id="ARBA00022737"/>
    </source>
</evidence>
<dbReference type="Pfam" id="PF00132">
    <property type="entry name" value="Hexapep"/>
    <property type="match status" value="1"/>
</dbReference>
<feature type="binding site" evidence="18">
    <location>
        <position position="225"/>
    </location>
    <ligand>
        <name>Mg(2+)</name>
        <dbReference type="ChEBI" id="CHEBI:18420"/>
    </ligand>
</feature>
<feature type="binding site" evidence="18">
    <location>
        <position position="349"/>
    </location>
    <ligand>
        <name>UDP-N-acetyl-alpha-D-glucosamine</name>
        <dbReference type="ChEBI" id="CHEBI:57705"/>
    </ligand>
</feature>
<dbReference type="PANTHER" id="PTHR43584:SF3">
    <property type="entry name" value="BIFUNCTIONAL PROTEIN GLMU"/>
    <property type="match status" value="1"/>
</dbReference>
<dbReference type="HAMAP" id="MF_01631">
    <property type="entry name" value="GlmU"/>
    <property type="match status" value="1"/>
</dbReference>
<comment type="catalytic activity">
    <reaction evidence="16 18">
        <text>N-acetyl-alpha-D-glucosamine 1-phosphate + UTP + H(+) = UDP-N-acetyl-alpha-D-glucosamine + diphosphate</text>
        <dbReference type="Rhea" id="RHEA:13509"/>
        <dbReference type="ChEBI" id="CHEBI:15378"/>
        <dbReference type="ChEBI" id="CHEBI:33019"/>
        <dbReference type="ChEBI" id="CHEBI:46398"/>
        <dbReference type="ChEBI" id="CHEBI:57705"/>
        <dbReference type="ChEBI" id="CHEBI:57776"/>
        <dbReference type="EC" id="2.7.7.23"/>
    </reaction>
</comment>
<comment type="subunit">
    <text evidence="18">Homotrimer.</text>
</comment>
<dbReference type="InterPro" id="IPR025877">
    <property type="entry name" value="MobA-like_NTP_Trfase"/>
</dbReference>
<dbReference type="EC" id="2.7.7.23" evidence="18"/>
<dbReference type="InterPro" id="IPR011004">
    <property type="entry name" value="Trimer_LpxA-like_sf"/>
</dbReference>
<dbReference type="NCBIfam" id="TIGR01173">
    <property type="entry name" value="glmU"/>
    <property type="match status" value="1"/>
</dbReference>
<evidence type="ECO:0000256" key="1">
    <source>
        <dbReference type="ARBA" id="ARBA00004496"/>
    </source>
</evidence>
<keyword evidence="9 18" id="KW-0460">Magnesium</keyword>
<keyword evidence="7 18" id="KW-0479">Metal-binding</keyword>
<keyword evidence="5 18" id="KW-0808">Transferase</keyword>
<evidence type="ECO:0000256" key="12">
    <source>
        <dbReference type="ARBA" id="ARBA00023268"/>
    </source>
</evidence>
<feature type="region of interest" description="Linker" evidence="18">
    <location>
        <begin position="228"/>
        <end position="248"/>
    </location>
</feature>
<feature type="binding site" evidence="18">
    <location>
        <position position="378"/>
    </location>
    <ligand>
        <name>acetyl-CoA</name>
        <dbReference type="ChEBI" id="CHEBI:57288"/>
    </ligand>
</feature>
<dbReference type="CDD" id="cd03353">
    <property type="entry name" value="LbH_GlmU_C"/>
    <property type="match status" value="1"/>
</dbReference>
<comment type="subcellular location">
    <subcellularLocation>
        <location evidence="1 18">Cytoplasm</location>
    </subcellularLocation>
</comment>
<dbReference type="InterPro" id="IPR018357">
    <property type="entry name" value="Hexapep_transf_CS"/>
</dbReference>
<dbReference type="PROSITE" id="PS00101">
    <property type="entry name" value="HEXAPEP_TRANSFERASES"/>
    <property type="match status" value="1"/>
</dbReference>
<feature type="binding site" evidence="18">
    <location>
        <position position="167"/>
    </location>
    <ligand>
        <name>UDP-N-acetyl-alpha-D-glucosamine</name>
        <dbReference type="ChEBI" id="CHEBI:57705"/>
    </ligand>
</feature>
<comment type="similarity">
    <text evidence="3 18">In the N-terminal section; belongs to the N-acetylglucosamine-1-phosphate uridyltransferase family.</text>
</comment>
<feature type="binding site" evidence="18">
    <location>
        <begin position="384"/>
        <end position="385"/>
    </location>
    <ligand>
        <name>acetyl-CoA</name>
        <dbReference type="ChEBI" id="CHEBI:57288"/>
    </ligand>
</feature>
<dbReference type="EC" id="2.3.1.157" evidence="18"/>
<comment type="function">
    <text evidence="17 18">Catalyzes the last two sequential reactions in the de novo biosynthetic pathway for UDP-N-acetylglucosamine (UDP-GlcNAc). The C-terminal domain catalyzes the transfer of acetyl group from acetyl coenzyme A to glucosamine-1-phosphate (GlcN-1-P) to produce N-acetylglucosamine-1-phosphate (GlcNAc-1-P), which is converted into UDP-GlcNAc by the transfer of uridine 5-monophosphate (from uridine 5-triphosphate), a reaction catalyzed by the N-terminal domain.</text>
</comment>
<dbReference type="Proteomes" id="UP001156682">
    <property type="component" value="Unassembled WGS sequence"/>
</dbReference>
<evidence type="ECO:0000256" key="9">
    <source>
        <dbReference type="ARBA" id="ARBA00022842"/>
    </source>
</evidence>
<feature type="binding site" evidence="18">
    <location>
        <position position="403"/>
    </location>
    <ligand>
        <name>acetyl-CoA</name>
        <dbReference type="ChEBI" id="CHEBI:57288"/>
    </ligand>
</feature>
<keyword evidence="13 18" id="KW-0012">Acyltransferase</keyword>
<feature type="active site" description="Proton acceptor" evidence="18">
    <location>
        <position position="361"/>
    </location>
</feature>
<comment type="catalytic activity">
    <reaction evidence="15 18">
        <text>alpha-D-glucosamine 1-phosphate + acetyl-CoA = N-acetyl-alpha-D-glucosamine 1-phosphate + CoA + H(+)</text>
        <dbReference type="Rhea" id="RHEA:13725"/>
        <dbReference type="ChEBI" id="CHEBI:15378"/>
        <dbReference type="ChEBI" id="CHEBI:57287"/>
        <dbReference type="ChEBI" id="CHEBI:57288"/>
        <dbReference type="ChEBI" id="CHEBI:57776"/>
        <dbReference type="ChEBI" id="CHEBI:58516"/>
        <dbReference type="EC" id="2.3.1.157"/>
    </reaction>
</comment>
<keyword evidence="21" id="KW-1185">Reference proteome</keyword>
<feature type="binding site" evidence="18">
    <location>
        <position position="364"/>
    </location>
    <ligand>
        <name>UDP-N-acetyl-alpha-D-glucosamine</name>
        <dbReference type="ChEBI" id="CHEBI:57705"/>
    </ligand>
</feature>
<dbReference type="InterPro" id="IPR038009">
    <property type="entry name" value="GlmU_C_LbH"/>
</dbReference>
<evidence type="ECO:0000256" key="3">
    <source>
        <dbReference type="ARBA" id="ARBA00007947"/>
    </source>
</evidence>